<proteinExistence type="predicted"/>
<gene>
    <name evidence="2" type="ORF">FHS76_003979</name>
</gene>
<keyword evidence="3" id="KW-1185">Reference proteome</keyword>
<feature type="signal peptide" evidence="1">
    <location>
        <begin position="1"/>
        <end position="25"/>
    </location>
</feature>
<comment type="caution">
    <text evidence="2">The sequence shown here is derived from an EMBL/GenBank/DDBJ whole genome shotgun (WGS) entry which is preliminary data.</text>
</comment>
<dbReference type="RefSeq" id="WP_183656947.1">
    <property type="nucleotide sequence ID" value="NZ_JACIJG010000023.1"/>
</dbReference>
<dbReference type="EMBL" id="JACIJG010000023">
    <property type="protein sequence ID" value="MBB5704064.1"/>
    <property type="molecule type" value="Genomic_DNA"/>
</dbReference>
<feature type="chain" id="PRO_5030795038" description="Lysozyme inhibitor LprI N-terminal domain-containing protein" evidence="1">
    <location>
        <begin position="26"/>
        <end position="160"/>
    </location>
</feature>
<evidence type="ECO:0000313" key="2">
    <source>
        <dbReference type="EMBL" id="MBB5704064.1"/>
    </source>
</evidence>
<sequence length="160" mass="17382">MPMRKATLLTAMLTGILMLPPTAEASPKTALQTLTDCLKGKVNPEDARVCIGRYSDPCAAKAENAAMIPQIAEQSQCLLDEAAAWNTLRDRAVKGWKEDNGTSFSATIAKTAKESERFSRIKCSVFQNADQYGQTGMALEAECLRDEAARTAIFIGYSLN</sequence>
<dbReference type="AlphaFoldDB" id="A0A7W9B0Q1"/>
<reference evidence="2 3" key="1">
    <citation type="submission" date="2020-08" db="EMBL/GenBank/DDBJ databases">
        <title>Genomic Encyclopedia of Type Strains, Phase IV (KMG-IV): sequencing the most valuable type-strain genomes for metagenomic binning, comparative biology and taxonomic classification.</title>
        <authorList>
            <person name="Goeker M."/>
        </authorList>
    </citation>
    <scope>NUCLEOTIDE SEQUENCE [LARGE SCALE GENOMIC DNA]</scope>
    <source>
        <strain evidence="2 3">DSM 26944</strain>
    </source>
</reference>
<accession>A0A7W9B0Q1</accession>
<evidence type="ECO:0000313" key="3">
    <source>
        <dbReference type="Proteomes" id="UP000555546"/>
    </source>
</evidence>
<keyword evidence="1" id="KW-0732">Signal</keyword>
<organism evidence="2 3">
    <name type="scientific">Brucella daejeonensis</name>
    <dbReference type="NCBI Taxonomy" id="659015"/>
    <lineage>
        <taxon>Bacteria</taxon>
        <taxon>Pseudomonadati</taxon>
        <taxon>Pseudomonadota</taxon>
        <taxon>Alphaproteobacteria</taxon>
        <taxon>Hyphomicrobiales</taxon>
        <taxon>Brucellaceae</taxon>
        <taxon>Brucella/Ochrobactrum group</taxon>
        <taxon>Brucella</taxon>
    </lineage>
</organism>
<name>A0A7W9B0Q1_9HYPH</name>
<evidence type="ECO:0008006" key="4">
    <source>
        <dbReference type="Google" id="ProtNLM"/>
    </source>
</evidence>
<protein>
    <recommendedName>
        <fullName evidence="4">Lysozyme inhibitor LprI N-terminal domain-containing protein</fullName>
    </recommendedName>
</protein>
<evidence type="ECO:0000256" key="1">
    <source>
        <dbReference type="SAM" id="SignalP"/>
    </source>
</evidence>
<dbReference type="Proteomes" id="UP000555546">
    <property type="component" value="Unassembled WGS sequence"/>
</dbReference>